<reference evidence="3" key="1">
    <citation type="journal article" date="2020" name="Stud. Mycol.">
        <title>101 Dothideomycetes genomes: a test case for predicting lifestyles and emergence of pathogens.</title>
        <authorList>
            <person name="Haridas S."/>
            <person name="Albert R."/>
            <person name="Binder M."/>
            <person name="Bloem J."/>
            <person name="Labutti K."/>
            <person name="Salamov A."/>
            <person name="Andreopoulos B."/>
            <person name="Baker S."/>
            <person name="Barry K."/>
            <person name="Bills G."/>
            <person name="Bluhm B."/>
            <person name="Cannon C."/>
            <person name="Castanera R."/>
            <person name="Culley D."/>
            <person name="Daum C."/>
            <person name="Ezra D."/>
            <person name="Gonzalez J."/>
            <person name="Henrissat B."/>
            <person name="Kuo A."/>
            <person name="Liang C."/>
            <person name="Lipzen A."/>
            <person name="Lutzoni F."/>
            <person name="Magnuson J."/>
            <person name="Mondo S."/>
            <person name="Nolan M."/>
            <person name="Ohm R."/>
            <person name="Pangilinan J."/>
            <person name="Park H.-J."/>
            <person name="Ramirez L."/>
            <person name="Alfaro M."/>
            <person name="Sun H."/>
            <person name="Tritt A."/>
            <person name="Yoshinaga Y."/>
            <person name="Zwiers L.-H."/>
            <person name="Turgeon B."/>
            <person name="Goodwin S."/>
            <person name="Spatafora J."/>
            <person name="Crous P."/>
            <person name="Grigoriev I."/>
        </authorList>
    </citation>
    <scope>NUCLEOTIDE SEQUENCE</scope>
    <source>
        <strain evidence="3">CBS 627.86</strain>
    </source>
</reference>
<dbReference type="InterPro" id="IPR055080">
    <property type="entry name" value="Gal80p-like_C"/>
</dbReference>
<dbReference type="Proteomes" id="UP000799770">
    <property type="component" value="Unassembled WGS sequence"/>
</dbReference>
<dbReference type="Gene3D" id="3.40.50.720">
    <property type="entry name" value="NAD(P)-binding Rossmann-like Domain"/>
    <property type="match status" value="1"/>
</dbReference>
<dbReference type="GO" id="GO:0000166">
    <property type="term" value="F:nucleotide binding"/>
    <property type="evidence" value="ECO:0007669"/>
    <property type="project" value="InterPro"/>
</dbReference>
<dbReference type="SUPFAM" id="SSF55347">
    <property type="entry name" value="Glyceraldehyde-3-phosphate dehydrogenase-like, C-terminal domain"/>
    <property type="match status" value="1"/>
</dbReference>
<dbReference type="Gene3D" id="3.30.360.10">
    <property type="entry name" value="Dihydrodipicolinate Reductase, domain 2"/>
    <property type="match status" value="1"/>
</dbReference>
<organism evidence="3 4">
    <name type="scientific">Lophiotrema nucula</name>
    <dbReference type="NCBI Taxonomy" id="690887"/>
    <lineage>
        <taxon>Eukaryota</taxon>
        <taxon>Fungi</taxon>
        <taxon>Dikarya</taxon>
        <taxon>Ascomycota</taxon>
        <taxon>Pezizomycotina</taxon>
        <taxon>Dothideomycetes</taxon>
        <taxon>Pleosporomycetidae</taxon>
        <taxon>Pleosporales</taxon>
        <taxon>Lophiotremataceae</taxon>
        <taxon>Lophiotrema</taxon>
    </lineage>
</organism>
<proteinExistence type="predicted"/>
<name>A0A6A5YKA8_9PLEO</name>
<feature type="domain" description="Gal80p-like C-terminal" evidence="2">
    <location>
        <begin position="139"/>
        <end position="294"/>
    </location>
</feature>
<dbReference type="OrthoDB" id="64915at2759"/>
<dbReference type="InterPro" id="IPR051317">
    <property type="entry name" value="Gfo/Idh/MocA_oxidoreduct"/>
</dbReference>
<accession>A0A6A5YKA8</accession>
<dbReference type="Pfam" id="PF22685">
    <property type="entry name" value="Gal80p_C-like"/>
    <property type="match status" value="1"/>
</dbReference>
<feature type="non-terminal residue" evidence="3">
    <location>
        <position position="302"/>
    </location>
</feature>
<evidence type="ECO:0000313" key="4">
    <source>
        <dbReference type="Proteomes" id="UP000799770"/>
    </source>
</evidence>
<protein>
    <submittedName>
        <fullName evidence="3">Uncharacterized protein</fullName>
    </submittedName>
</protein>
<dbReference type="AlphaFoldDB" id="A0A6A5YKA8"/>
<feature type="domain" description="Gfo/Idh/MocA-like oxidoreductase N-terminal" evidence="1">
    <location>
        <begin position="17"/>
        <end position="131"/>
    </location>
</feature>
<dbReference type="EMBL" id="ML977352">
    <property type="protein sequence ID" value="KAF2107689.1"/>
    <property type="molecule type" value="Genomic_DNA"/>
</dbReference>
<dbReference type="InterPro" id="IPR036291">
    <property type="entry name" value="NAD(P)-bd_dom_sf"/>
</dbReference>
<gene>
    <name evidence="3" type="ORF">BDV96DRAFT_453613</name>
</gene>
<sequence>MAPIRVGIVGLSASPGGSGWAKETHLPYLQASPAYEITGILNSTLESSQEAVRAFKLTDTAKPFPDIETMAADPDIDLITVCVEVKSHAHFVKVALEHSKHVYCEWPLAKDLKETEELAALAKSKGIQGYVGLESRLSPVSVKLRELLSESIIGKVLSTDVTGTLGTPPKIWSEKALFYLDVNSGQSPLHTRFGHFLDAFCFIVGELDEFTSLLATHEKEVKVYDVAVPLLAQAATNPDATSRMVQRTSPDEILIHGKLTSGALTSLHIRSGSTDADGNNLRWLITGTEGVIEVTQKAGQFL</sequence>
<dbReference type="PANTHER" id="PTHR43708:SF1">
    <property type="entry name" value="GALACTOSE_LACTOSE METABOLISM REGULATORY PROTEIN GAL80"/>
    <property type="match status" value="1"/>
</dbReference>
<dbReference type="InterPro" id="IPR000683">
    <property type="entry name" value="Gfo/Idh/MocA-like_OxRdtase_N"/>
</dbReference>
<dbReference type="Pfam" id="PF01408">
    <property type="entry name" value="GFO_IDH_MocA"/>
    <property type="match status" value="1"/>
</dbReference>
<keyword evidence="4" id="KW-1185">Reference proteome</keyword>
<evidence type="ECO:0000313" key="3">
    <source>
        <dbReference type="EMBL" id="KAF2107689.1"/>
    </source>
</evidence>
<dbReference type="SUPFAM" id="SSF51735">
    <property type="entry name" value="NAD(P)-binding Rossmann-fold domains"/>
    <property type="match status" value="1"/>
</dbReference>
<dbReference type="PANTHER" id="PTHR43708">
    <property type="entry name" value="CONSERVED EXPRESSED OXIDOREDUCTASE (EUROFUNG)"/>
    <property type="match status" value="1"/>
</dbReference>
<evidence type="ECO:0000259" key="2">
    <source>
        <dbReference type="Pfam" id="PF22685"/>
    </source>
</evidence>
<evidence type="ECO:0000259" key="1">
    <source>
        <dbReference type="Pfam" id="PF01408"/>
    </source>
</evidence>